<sequence length="84" mass="9772">CDGCHMDPILGTRFLCMNCDESREVDLCEDCMIEGKFENGKYEHHKKSHRFSAIVNPTSQRFDMDHVPEQVDEYNYLDATPAEQ</sequence>
<keyword evidence="7" id="KW-1185">Reference proteome</keyword>
<evidence type="ECO:0000313" key="6">
    <source>
        <dbReference type="EMBL" id="CAG8817003.1"/>
    </source>
</evidence>
<dbReference type="PANTHER" id="PTHR22705">
    <property type="entry name" value="ZINC FINGER, ZZ DOMAIN CONTAINING 3"/>
    <property type="match status" value="1"/>
</dbReference>
<keyword evidence="1" id="KW-0479">Metal-binding</keyword>
<evidence type="ECO:0000313" key="7">
    <source>
        <dbReference type="Proteomes" id="UP000789396"/>
    </source>
</evidence>
<dbReference type="PROSITE" id="PS50135">
    <property type="entry name" value="ZF_ZZ_2"/>
    <property type="match status" value="1"/>
</dbReference>
<gene>
    <name evidence="6" type="ORF">RFULGI_LOCUS19312</name>
</gene>
<dbReference type="Pfam" id="PF00569">
    <property type="entry name" value="ZZ"/>
    <property type="match status" value="1"/>
</dbReference>
<dbReference type="SUPFAM" id="SSF57850">
    <property type="entry name" value="RING/U-box"/>
    <property type="match status" value="1"/>
</dbReference>
<accession>A0A9N9PFU3</accession>
<evidence type="ECO:0000256" key="4">
    <source>
        <dbReference type="PROSITE-ProRule" id="PRU00228"/>
    </source>
</evidence>
<evidence type="ECO:0000259" key="5">
    <source>
        <dbReference type="PROSITE" id="PS50135"/>
    </source>
</evidence>
<organism evidence="6 7">
    <name type="scientific">Racocetra fulgida</name>
    <dbReference type="NCBI Taxonomy" id="60492"/>
    <lineage>
        <taxon>Eukaryota</taxon>
        <taxon>Fungi</taxon>
        <taxon>Fungi incertae sedis</taxon>
        <taxon>Mucoromycota</taxon>
        <taxon>Glomeromycotina</taxon>
        <taxon>Glomeromycetes</taxon>
        <taxon>Diversisporales</taxon>
        <taxon>Gigasporaceae</taxon>
        <taxon>Racocetra</taxon>
    </lineage>
</organism>
<reference evidence="6" key="1">
    <citation type="submission" date="2021-06" db="EMBL/GenBank/DDBJ databases">
        <authorList>
            <person name="Kallberg Y."/>
            <person name="Tangrot J."/>
            <person name="Rosling A."/>
        </authorList>
    </citation>
    <scope>NUCLEOTIDE SEQUENCE</scope>
    <source>
        <strain evidence="6">IN212</strain>
    </source>
</reference>
<dbReference type="Proteomes" id="UP000789396">
    <property type="component" value="Unassembled WGS sequence"/>
</dbReference>
<name>A0A9N9PFU3_9GLOM</name>
<feature type="non-terminal residue" evidence="6">
    <location>
        <position position="1"/>
    </location>
</feature>
<dbReference type="PANTHER" id="PTHR22705:SF0">
    <property type="entry name" value="ZZ-TYPE ZINC FINGER-CONTAINING PROTEIN 3"/>
    <property type="match status" value="1"/>
</dbReference>
<dbReference type="GO" id="GO:0008270">
    <property type="term" value="F:zinc ion binding"/>
    <property type="evidence" value="ECO:0007669"/>
    <property type="project" value="UniProtKB-KW"/>
</dbReference>
<feature type="domain" description="ZZ-type" evidence="5">
    <location>
        <begin position="1"/>
        <end position="59"/>
    </location>
</feature>
<proteinExistence type="predicted"/>
<protein>
    <submittedName>
        <fullName evidence="6">10647_t:CDS:1</fullName>
    </submittedName>
</protein>
<evidence type="ECO:0000256" key="2">
    <source>
        <dbReference type="ARBA" id="ARBA00022771"/>
    </source>
</evidence>
<comment type="caution">
    <text evidence="6">The sequence shown here is derived from an EMBL/GenBank/DDBJ whole genome shotgun (WGS) entry which is preliminary data.</text>
</comment>
<evidence type="ECO:0000256" key="1">
    <source>
        <dbReference type="ARBA" id="ARBA00022723"/>
    </source>
</evidence>
<dbReference type="InterPro" id="IPR037830">
    <property type="entry name" value="ZZZ3"/>
</dbReference>
<dbReference type="InterPro" id="IPR000433">
    <property type="entry name" value="Znf_ZZ"/>
</dbReference>
<dbReference type="AlphaFoldDB" id="A0A9N9PFU3"/>
<dbReference type="InterPro" id="IPR043145">
    <property type="entry name" value="Znf_ZZ_sf"/>
</dbReference>
<keyword evidence="2 4" id="KW-0863">Zinc-finger</keyword>
<evidence type="ECO:0000256" key="3">
    <source>
        <dbReference type="ARBA" id="ARBA00022833"/>
    </source>
</evidence>
<dbReference type="OrthoDB" id="2409117at2759"/>
<dbReference type="Gene3D" id="3.30.60.90">
    <property type="match status" value="1"/>
</dbReference>
<dbReference type="EMBL" id="CAJVPZ010093659">
    <property type="protein sequence ID" value="CAG8817003.1"/>
    <property type="molecule type" value="Genomic_DNA"/>
</dbReference>
<keyword evidence="3" id="KW-0862">Zinc</keyword>